<protein>
    <submittedName>
        <fullName evidence="2">Uncharacterized protein</fullName>
    </submittedName>
</protein>
<reference evidence="2" key="1">
    <citation type="submission" date="2016-02" db="EMBL/GenBank/DDBJ databases">
        <title>RNAseq analyses of the midgut from blood- or serum-fed Ixodes ricinus ticks.</title>
        <authorList>
            <person name="Perner J."/>
            <person name="Provaznik J."/>
            <person name="Schrenkova J."/>
            <person name="Urbanova V."/>
            <person name="Ribeiro J.M."/>
            <person name="Kopacek P."/>
        </authorList>
    </citation>
    <scope>NUCLEOTIDE SEQUENCE</scope>
    <source>
        <tissue evidence="2">Gut</tissue>
    </source>
</reference>
<evidence type="ECO:0000313" key="2">
    <source>
        <dbReference type="EMBL" id="JAP68632.1"/>
    </source>
</evidence>
<feature type="non-terminal residue" evidence="2">
    <location>
        <position position="1"/>
    </location>
</feature>
<dbReference type="EMBL" id="GEFM01007164">
    <property type="protein sequence ID" value="JAP68632.1"/>
    <property type="molecule type" value="mRNA"/>
</dbReference>
<feature type="region of interest" description="Disordered" evidence="1">
    <location>
        <begin position="28"/>
        <end position="55"/>
    </location>
</feature>
<evidence type="ECO:0000256" key="1">
    <source>
        <dbReference type="SAM" id="MobiDB-lite"/>
    </source>
</evidence>
<sequence length="117" mass="13246">RIEWVPGHAGIPGKEAAHNLALASLLALPGQRDDEPPHPSIDHRYDRTTRSEERALSPVDWEHQEYDPAEERMRIKDDIKARLDERLSEPNLPGLPSKGFGRRGLVLLTRVRTDATL</sequence>
<feature type="compositionally biased region" description="Basic and acidic residues" evidence="1">
    <location>
        <begin position="31"/>
        <end position="55"/>
    </location>
</feature>
<proteinExistence type="evidence at transcript level"/>
<accession>A0A131XQJ0</accession>
<dbReference type="AlphaFoldDB" id="A0A131XQJ0"/>
<organism evidence="2">
    <name type="scientific">Ixodes ricinus</name>
    <name type="common">Common tick</name>
    <name type="synonym">Acarus ricinus</name>
    <dbReference type="NCBI Taxonomy" id="34613"/>
    <lineage>
        <taxon>Eukaryota</taxon>
        <taxon>Metazoa</taxon>
        <taxon>Ecdysozoa</taxon>
        <taxon>Arthropoda</taxon>
        <taxon>Chelicerata</taxon>
        <taxon>Arachnida</taxon>
        <taxon>Acari</taxon>
        <taxon>Parasitiformes</taxon>
        <taxon>Ixodida</taxon>
        <taxon>Ixodoidea</taxon>
        <taxon>Ixodidae</taxon>
        <taxon>Ixodinae</taxon>
        <taxon>Ixodes</taxon>
    </lineage>
</organism>
<feature type="non-terminal residue" evidence="2">
    <location>
        <position position="117"/>
    </location>
</feature>
<name>A0A131XQJ0_IXORI</name>